<reference evidence="7 8" key="1">
    <citation type="submission" date="2018-09" db="EMBL/GenBank/DDBJ databases">
        <authorList>
            <person name="Zhu H."/>
        </authorList>
    </citation>
    <scope>NUCLEOTIDE SEQUENCE [LARGE SCALE GENOMIC DNA]</scope>
    <source>
        <strain evidence="7 8">K1W22B-8</strain>
    </source>
</reference>
<organism evidence="7 8">
    <name type="scientific">Oleomonas cavernae</name>
    <dbReference type="NCBI Taxonomy" id="2320859"/>
    <lineage>
        <taxon>Bacteria</taxon>
        <taxon>Pseudomonadati</taxon>
        <taxon>Pseudomonadota</taxon>
        <taxon>Alphaproteobacteria</taxon>
        <taxon>Acetobacterales</taxon>
        <taxon>Acetobacteraceae</taxon>
        <taxon>Oleomonas</taxon>
    </lineage>
</organism>
<keyword evidence="5" id="KW-0472">Membrane</keyword>
<evidence type="ECO:0000256" key="1">
    <source>
        <dbReference type="ARBA" id="ARBA00023224"/>
    </source>
</evidence>
<feature type="transmembrane region" description="Helical" evidence="5">
    <location>
        <begin position="111"/>
        <end position="129"/>
    </location>
</feature>
<dbReference type="Pfam" id="PF00015">
    <property type="entry name" value="MCPsignal"/>
    <property type="match status" value="1"/>
</dbReference>
<dbReference type="SMART" id="SM00283">
    <property type="entry name" value="MA"/>
    <property type="match status" value="1"/>
</dbReference>
<accession>A0A418W905</accession>
<feature type="transmembrane region" description="Helical" evidence="5">
    <location>
        <begin position="135"/>
        <end position="156"/>
    </location>
</feature>
<evidence type="ECO:0000256" key="4">
    <source>
        <dbReference type="SAM" id="MobiDB-lite"/>
    </source>
</evidence>
<keyword evidence="1 3" id="KW-0807">Transducer</keyword>
<evidence type="ECO:0000313" key="7">
    <source>
        <dbReference type="EMBL" id="RJF86414.1"/>
    </source>
</evidence>
<feature type="domain" description="Methyl-accepting transducer" evidence="6">
    <location>
        <begin position="248"/>
        <end position="484"/>
    </location>
</feature>
<keyword evidence="5" id="KW-0812">Transmembrane</keyword>
<proteinExistence type="inferred from homology"/>
<feature type="region of interest" description="Disordered" evidence="4">
    <location>
        <begin position="260"/>
        <end position="283"/>
    </location>
</feature>
<evidence type="ECO:0000313" key="8">
    <source>
        <dbReference type="Proteomes" id="UP000284605"/>
    </source>
</evidence>
<dbReference type="InterPro" id="IPR004089">
    <property type="entry name" value="MCPsignal_dom"/>
</dbReference>
<dbReference type="EMBL" id="QYUK01000011">
    <property type="protein sequence ID" value="RJF86414.1"/>
    <property type="molecule type" value="Genomic_DNA"/>
</dbReference>
<dbReference type="GO" id="GO:0007165">
    <property type="term" value="P:signal transduction"/>
    <property type="evidence" value="ECO:0007669"/>
    <property type="project" value="UniProtKB-KW"/>
</dbReference>
<dbReference type="PROSITE" id="PS50111">
    <property type="entry name" value="CHEMOTAXIS_TRANSDUC_2"/>
    <property type="match status" value="1"/>
</dbReference>
<comment type="similarity">
    <text evidence="2">Belongs to the methyl-accepting chemotaxis (MCP) protein family.</text>
</comment>
<dbReference type="PRINTS" id="PR00260">
    <property type="entry name" value="CHEMTRNSDUCR"/>
</dbReference>
<protein>
    <submittedName>
        <fullName evidence="7">Chemotaxis protein</fullName>
    </submittedName>
</protein>
<dbReference type="AlphaFoldDB" id="A0A418W905"/>
<dbReference type="SUPFAM" id="SSF58104">
    <property type="entry name" value="Methyl-accepting chemotaxis protein (MCP) signaling domain"/>
    <property type="match status" value="1"/>
</dbReference>
<dbReference type="InterPro" id="IPR004090">
    <property type="entry name" value="Chemotax_Me-accpt_rcpt"/>
</dbReference>
<gene>
    <name evidence="7" type="ORF">D3874_04730</name>
</gene>
<evidence type="ECO:0000256" key="3">
    <source>
        <dbReference type="PROSITE-ProRule" id="PRU00284"/>
    </source>
</evidence>
<feature type="transmembrane region" description="Helical" evidence="5">
    <location>
        <begin position="86"/>
        <end position="104"/>
    </location>
</feature>
<evidence type="ECO:0000256" key="2">
    <source>
        <dbReference type="ARBA" id="ARBA00029447"/>
    </source>
</evidence>
<name>A0A418W905_9PROT</name>
<feature type="transmembrane region" description="Helical" evidence="5">
    <location>
        <begin position="29"/>
        <end position="48"/>
    </location>
</feature>
<keyword evidence="8" id="KW-1185">Reference proteome</keyword>
<dbReference type="PANTHER" id="PTHR32089">
    <property type="entry name" value="METHYL-ACCEPTING CHEMOTAXIS PROTEIN MCPB"/>
    <property type="match status" value="1"/>
</dbReference>
<comment type="caution">
    <text evidence="7">The sequence shown here is derived from an EMBL/GenBank/DDBJ whole genome shotgun (WGS) entry which is preliminary data.</text>
</comment>
<dbReference type="GO" id="GO:0004888">
    <property type="term" value="F:transmembrane signaling receptor activity"/>
    <property type="evidence" value="ECO:0007669"/>
    <property type="project" value="InterPro"/>
</dbReference>
<dbReference type="PANTHER" id="PTHR32089:SF112">
    <property type="entry name" value="LYSOZYME-LIKE PROTEIN-RELATED"/>
    <property type="match status" value="1"/>
</dbReference>
<keyword evidence="5" id="KW-1133">Transmembrane helix</keyword>
<evidence type="ECO:0000256" key="5">
    <source>
        <dbReference type="SAM" id="Phobius"/>
    </source>
</evidence>
<feature type="transmembrane region" description="Helical" evidence="5">
    <location>
        <begin position="55"/>
        <end position="74"/>
    </location>
</feature>
<evidence type="ECO:0000259" key="6">
    <source>
        <dbReference type="PROSITE" id="PS50111"/>
    </source>
</evidence>
<dbReference type="Proteomes" id="UP000284605">
    <property type="component" value="Unassembled WGS sequence"/>
</dbReference>
<dbReference type="GO" id="GO:0006935">
    <property type="term" value="P:chemotaxis"/>
    <property type="evidence" value="ECO:0007669"/>
    <property type="project" value="InterPro"/>
</dbReference>
<sequence length="504" mass="53051">MAAKGLIALLWVHVPLVAALTLADGVEGALAFNALVLAAAGFSTFVWWREGPSPAFRYLVAVALVTMVSVLVAVIDPELRIDLHMYYFACFAILAVFCDWRVVVIGATATALHHLVLNFTLPFYLFAAGPDLGRVVLHAVVVVFECGGLVWLCLTLERAFHRVASQQAETETALEQARVEREIAIAKATALAEEQAAAERETHRTSEARIAEDLKRAEAEARRAAAVAAAIGAFEGEISDVLQSVTLAITQLRANAEDLERLSDGTNQQSTSVAEAAERTSGNVQTVAAATEELASTSREVGRQAQASAGMSGRAVDLAARTNANVMGLARAADRIGEVIRLIEAIAGQTNLLALNATIEAARAGEAGKGFAVVAAEVKNLAKQTATATEQITSQVASIQDSTRETVDAIGAIDVAIRKMSEVTTTIASAVEQQVVATNEIARNVDEAARGSSAVSTAIDGVRNAASRTSLSSTEVFRAAANLDEQAGRLRSGVDRLLRAVKAA</sequence>
<feature type="compositionally biased region" description="Polar residues" evidence="4">
    <location>
        <begin position="264"/>
        <end position="273"/>
    </location>
</feature>
<dbReference type="GO" id="GO:0016020">
    <property type="term" value="C:membrane"/>
    <property type="evidence" value="ECO:0007669"/>
    <property type="project" value="InterPro"/>
</dbReference>
<dbReference type="Gene3D" id="1.10.287.950">
    <property type="entry name" value="Methyl-accepting chemotaxis protein"/>
    <property type="match status" value="1"/>
</dbReference>